<keyword evidence="3 4" id="KW-0949">S-adenosyl-L-methionine</keyword>
<evidence type="ECO:0000256" key="2">
    <source>
        <dbReference type="ARBA" id="ARBA00022679"/>
    </source>
</evidence>
<comment type="similarity">
    <text evidence="4">Belongs to the class I-like SAM-binding methyltransferase superfamily. RNA M5U methyltransferase family.</text>
</comment>
<evidence type="ECO:0000256" key="3">
    <source>
        <dbReference type="ARBA" id="ARBA00022691"/>
    </source>
</evidence>
<dbReference type="PANTHER" id="PTHR47548">
    <property type="entry name" value="BNAA06G32370D PROTEIN"/>
    <property type="match status" value="1"/>
</dbReference>
<keyword evidence="2 4" id="KW-0808">Transferase</keyword>
<evidence type="ECO:0000256" key="4">
    <source>
        <dbReference type="PROSITE-ProRule" id="PRU01024"/>
    </source>
</evidence>
<dbReference type="Gene3D" id="2.40.50.1070">
    <property type="match status" value="1"/>
</dbReference>
<evidence type="ECO:0000313" key="5">
    <source>
        <dbReference type="EMBL" id="KAK4537400.1"/>
    </source>
</evidence>
<protein>
    <recommendedName>
        <fullName evidence="7">S-adenosyl-L-methionine-dependent methyltransferase</fullName>
    </recommendedName>
</protein>
<gene>
    <name evidence="5" type="ORF">CDCA_CDCA12G3425</name>
</gene>
<dbReference type="PROSITE" id="PS51687">
    <property type="entry name" value="SAM_MT_RNA_M5U"/>
    <property type="match status" value="1"/>
</dbReference>
<organism evidence="5 6">
    <name type="scientific">Cyanidium caldarium</name>
    <name type="common">Red alga</name>
    <dbReference type="NCBI Taxonomy" id="2771"/>
    <lineage>
        <taxon>Eukaryota</taxon>
        <taxon>Rhodophyta</taxon>
        <taxon>Bangiophyceae</taxon>
        <taxon>Cyanidiales</taxon>
        <taxon>Cyanidiaceae</taxon>
        <taxon>Cyanidium</taxon>
    </lineage>
</organism>
<dbReference type="Gene3D" id="3.40.50.150">
    <property type="entry name" value="Vaccinia Virus protein VP39"/>
    <property type="match status" value="1"/>
</dbReference>
<reference evidence="5 6" key="1">
    <citation type="submission" date="2022-07" db="EMBL/GenBank/DDBJ databases">
        <title>Genome-wide signatures of adaptation to extreme environments.</title>
        <authorList>
            <person name="Cho C.H."/>
            <person name="Yoon H.S."/>
        </authorList>
    </citation>
    <scope>NUCLEOTIDE SEQUENCE [LARGE SCALE GENOMIC DNA]</scope>
    <source>
        <strain evidence="5 6">DBV 063 E5</strain>
    </source>
</reference>
<keyword evidence="1 4" id="KW-0489">Methyltransferase</keyword>
<dbReference type="AlphaFoldDB" id="A0AAV9IZ82"/>
<sequence>MRERPGPSTASHGVALSLLFTSPAPSSHRQRGRALVLSLQGHTRQPTPPPCTSLQCPHFGVCSGCSLDDVALIARPPLYERARAFFQEAFGYALPPPQSPPQVHHWRAMAKLAVRPDDASHPCIGLFRAGTHEVIDIPDCVVHHPLISTTVECVRRAMHETGISAYDERQPLPFSLRYLQASVEQCTQRVQLTLVCHAKPPSADDALLPPAWQSFLANLIRSGEQAATSADAPGVSLWHSIWIHFQSNPGNAIFDTRHLGGVHRTWRQVYGDVPFVRDEPLAPSAGTRYPGAVMLFPPYAFRQANPVAFRRVIDDMILWCLGDDTESPWHALASVEGGIGVAEFCAGVGGLGQSVLLADAARAERTGRRRVRALWCSDVQGANAEAFWQAAAVNGLLSSDAADAPRIQYEEGSLEQLAARIQSGSVPCDVLLADPPRAGLGASFVRTALLGGNDRGRPRRSVAAERTSCTPQRFIYISCGFDAFMRDTQQFAAMRPSFTKTSAAGGGSAAPWRLRYARAYVLFPGSDHLEMLAVFDRKRPPRRQ</sequence>
<feature type="binding site" evidence="4">
    <location>
        <position position="378"/>
    </location>
    <ligand>
        <name>S-adenosyl-L-methionine</name>
        <dbReference type="ChEBI" id="CHEBI:59789"/>
    </ligand>
</feature>
<evidence type="ECO:0000313" key="6">
    <source>
        <dbReference type="Proteomes" id="UP001301350"/>
    </source>
</evidence>
<feature type="binding site" evidence="4">
    <location>
        <position position="434"/>
    </location>
    <ligand>
        <name>S-adenosyl-L-methionine</name>
        <dbReference type="ChEBI" id="CHEBI:59789"/>
    </ligand>
</feature>
<feature type="binding site" evidence="4">
    <location>
        <position position="303"/>
    </location>
    <ligand>
        <name>S-adenosyl-L-methionine</name>
        <dbReference type="ChEBI" id="CHEBI:59789"/>
    </ligand>
</feature>
<dbReference type="GO" id="GO:0032259">
    <property type="term" value="P:methylation"/>
    <property type="evidence" value="ECO:0007669"/>
    <property type="project" value="UniProtKB-KW"/>
</dbReference>
<dbReference type="InterPro" id="IPR010280">
    <property type="entry name" value="U5_MeTrfase_fam"/>
</dbReference>
<dbReference type="GO" id="GO:0008173">
    <property type="term" value="F:RNA methyltransferase activity"/>
    <property type="evidence" value="ECO:0007669"/>
    <property type="project" value="InterPro"/>
</dbReference>
<keyword evidence="6" id="KW-1185">Reference proteome</keyword>
<evidence type="ECO:0000256" key="1">
    <source>
        <dbReference type="ARBA" id="ARBA00022603"/>
    </source>
</evidence>
<accession>A0AAV9IZ82</accession>
<dbReference type="InterPro" id="IPR029063">
    <property type="entry name" value="SAM-dependent_MTases_sf"/>
</dbReference>
<name>A0AAV9IZ82_CYACA</name>
<comment type="caution">
    <text evidence="4">Lacks conserved residue(s) required for the propagation of feature annotation.</text>
</comment>
<dbReference type="PANTHER" id="PTHR47548:SF1">
    <property type="entry name" value="S-ADENOSYL-L-METHIONINE-DEPENDENT METHYLTRANSFERASES SUPERFAMILY PROTEIN"/>
    <property type="match status" value="1"/>
</dbReference>
<dbReference type="GO" id="GO:0006396">
    <property type="term" value="P:RNA processing"/>
    <property type="evidence" value="ECO:0007669"/>
    <property type="project" value="InterPro"/>
</dbReference>
<evidence type="ECO:0008006" key="7">
    <source>
        <dbReference type="Google" id="ProtNLM"/>
    </source>
</evidence>
<comment type="caution">
    <text evidence="5">The sequence shown here is derived from an EMBL/GenBank/DDBJ whole genome shotgun (WGS) entry which is preliminary data.</text>
</comment>
<dbReference type="EMBL" id="JANCYW010000012">
    <property type="protein sequence ID" value="KAK4537400.1"/>
    <property type="molecule type" value="Genomic_DNA"/>
</dbReference>
<dbReference type="SUPFAM" id="SSF53335">
    <property type="entry name" value="S-adenosyl-L-methionine-dependent methyltransferases"/>
    <property type="match status" value="1"/>
</dbReference>
<feature type="active site" description="Nucleophile" evidence="4">
    <location>
        <position position="479"/>
    </location>
</feature>
<proteinExistence type="inferred from homology"/>
<dbReference type="InterPro" id="IPR053304">
    <property type="entry name" value="RNA_M5U_MTase"/>
</dbReference>
<dbReference type="Proteomes" id="UP001301350">
    <property type="component" value="Unassembled WGS sequence"/>
</dbReference>